<keyword evidence="2" id="KW-0804">Transcription</keyword>
<dbReference type="GO" id="GO:0003700">
    <property type="term" value="F:DNA-binding transcription factor activity"/>
    <property type="evidence" value="ECO:0007669"/>
    <property type="project" value="InterPro"/>
</dbReference>
<dbReference type="Pfam" id="PF06445">
    <property type="entry name" value="GyrI-like"/>
    <property type="match status" value="1"/>
</dbReference>
<evidence type="ECO:0000259" key="3">
    <source>
        <dbReference type="PROSITE" id="PS01124"/>
    </source>
</evidence>
<gene>
    <name evidence="4" type="primary">sbmC</name>
    <name evidence="4" type="ORF">DSM104443_00847</name>
</gene>
<dbReference type="SUPFAM" id="SSF55136">
    <property type="entry name" value="Probable bacterial effector-binding domain"/>
    <property type="match status" value="1"/>
</dbReference>
<dbReference type="InterPro" id="IPR018060">
    <property type="entry name" value="HTH_AraC"/>
</dbReference>
<keyword evidence="5" id="KW-1185">Reference proteome</keyword>
<dbReference type="Pfam" id="PF12833">
    <property type="entry name" value="HTH_18"/>
    <property type="match status" value="1"/>
</dbReference>
<evidence type="ECO:0000313" key="4">
    <source>
        <dbReference type="EMBL" id="QJR09797.1"/>
    </source>
</evidence>
<dbReference type="Gene3D" id="1.10.10.60">
    <property type="entry name" value="Homeodomain-like"/>
    <property type="match status" value="2"/>
</dbReference>
<dbReference type="InterPro" id="IPR009057">
    <property type="entry name" value="Homeodomain-like_sf"/>
</dbReference>
<sequence length="292" mass="32492">MPIKTTTREQYAKRLDKVALYLADHLDDTLDIHRLAEEAHLSPYHFHRVYVAMVGETVAETAKRLRLQRAALKLITTASPVAKLAGEAGYASVQAFHRAFRAAHGIPPGAFRKRGEELDLAAGIARGLHPSQRKPEPDMYQVTIQDVPARHVAAMEYRGDYTQIGPTFERLSIWAAGKGLMGPDTRMFGIYYDDPASMPTAQLRADACVTVPEGFKGEGAVKVEETPSGKCAVIVHTGPYSELHRAYDWLYREWLPKSGEAPGDQPCFEEYLNDPRQVPPSKLETAIRIPLK</sequence>
<evidence type="ECO:0000313" key="5">
    <source>
        <dbReference type="Proteomes" id="UP000501534"/>
    </source>
</evidence>
<dbReference type="InterPro" id="IPR029442">
    <property type="entry name" value="GyrI-like"/>
</dbReference>
<dbReference type="SMART" id="SM00871">
    <property type="entry name" value="AraC_E_bind"/>
    <property type="match status" value="1"/>
</dbReference>
<dbReference type="InterPro" id="IPR010499">
    <property type="entry name" value="AraC_E-bd"/>
</dbReference>
<dbReference type="GO" id="GO:0043565">
    <property type="term" value="F:sequence-specific DNA binding"/>
    <property type="evidence" value="ECO:0007669"/>
    <property type="project" value="InterPro"/>
</dbReference>
<dbReference type="RefSeq" id="WP_171089801.1">
    <property type="nucleotide sequence ID" value="NZ_CP053069.1"/>
</dbReference>
<dbReference type="PANTHER" id="PTHR40055">
    <property type="entry name" value="TRANSCRIPTIONAL REGULATOR YGIV-RELATED"/>
    <property type="match status" value="1"/>
</dbReference>
<dbReference type="KEGG" id="uru:DSM104443_00847"/>
<reference evidence="4 5" key="1">
    <citation type="submission" date="2020-04" db="EMBL/GenBank/DDBJ databases">
        <title>Usitatibacter rugosus gen. nov., sp. nov. and Usitatibacter palustris sp. nov., novel members of Usitatibacteraceae fam. nov. within the order Nitrosomonadales isolated from soil.</title>
        <authorList>
            <person name="Huber K.J."/>
            <person name="Neumann-Schaal M."/>
            <person name="Geppert A."/>
            <person name="Luckner M."/>
            <person name="Wanner G."/>
            <person name="Overmann J."/>
        </authorList>
    </citation>
    <scope>NUCLEOTIDE SEQUENCE [LARGE SCALE GENOMIC DNA]</scope>
    <source>
        <strain evidence="4 5">0125_3</strain>
    </source>
</reference>
<dbReference type="PANTHER" id="PTHR40055:SF1">
    <property type="entry name" value="TRANSCRIPTIONAL REGULATOR YGIV-RELATED"/>
    <property type="match status" value="1"/>
</dbReference>
<dbReference type="InterPro" id="IPR011256">
    <property type="entry name" value="Reg_factor_effector_dom_sf"/>
</dbReference>
<organism evidence="4 5">
    <name type="scientific">Usitatibacter rugosus</name>
    <dbReference type="NCBI Taxonomy" id="2732067"/>
    <lineage>
        <taxon>Bacteria</taxon>
        <taxon>Pseudomonadati</taxon>
        <taxon>Pseudomonadota</taxon>
        <taxon>Betaproteobacteria</taxon>
        <taxon>Nitrosomonadales</taxon>
        <taxon>Usitatibacteraceae</taxon>
        <taxon>Usitatibacter</taxon>
    </lineage>
</organism>
<evidence type="ECO:0000256" key="2">
    <source>
        <dbReference type="ARBA" id="ARBA00023163"/>
    </source>
</evidence>
<dbReference type="Gene3D" id="3.20.80.10">
    <property type="entry name" value="Regulatory factor, effector binding domain"/>
    <property type="match status" value="1"/>
</dbReference>
<dbReference type="SUPFAM" id="SSF46689">
    <property type="entry name" value="Homeodomain-like"/>
    <property type="match status" value="2"/>
</dbReference>
<dbReference type="InterPro" id="IPR050908">
    <property type="entry name" value="SmbC-like"/>
</dbReference>
<dbReference type="AlphaFoldDB" id="A0A6M4GVY0"/>
<evidence type="ECO:0000256" key="1">
    <source>
        <dbReference type="ARBA" id="ARBA00023015"/>
    </source>
</evidence>
<proteinExistence type="predicted"/>
<keyword evidence="1" id="KW-0805">Transcription regulation</keyword>
<accession>A0A6M4GVY0</accession>
<feature type="domain" description="HTH araC/xylS-type" evidence="3">
    <location>
        <begin position="16"/>
        <end position="114"/>
    </location>
</feature>
<dbReference type="SMART" id="SM00342">
    <property type="entry name" value="HTH_ARAC"/>
    <property type="match status" value="1"/>
</dbReference>
<dbReference type="Proteomes" id="UP000501534">
    <property type="component" value="Chromosome"/>
</dbReference>
<dbReference type="PROSITE" id="PS01124">
    <property type="entry name" value="HTH_ARAC_FAMILY_2"/>
    <property type="match status" value="1"/>
</dbReference>
<dbReference type="EMBL" id="CP053069">
    <property type="protein sequence ID" value="QJR09797.1"/>
    <property type="molecule type" value="Genomic_DNA"/>
</dbReference>
<protein>
    <submittedName>
        <fullName evidence="4">DNA gyrase inhibitor</fullName>
    </submittedName>
</protein>
<name>A0A6M4GVY0_9PROT</name>